<proteinExistence type="predicted"/>
<evidence type="ECO:0000256" key="1">
    <source>
        <dbReference type="SAM" id="Phobius"/>
    </source>
</evidence>
<keyword evidence="1" id="KW-1133">Transmembrane helix</keyword>
<feature type="transmembrane region" description="Helical" evidence="1">
    <location>
        <begin position="155"/>
        <end position="177"/>
    </location>
</feature>
<feature type="transmembrane region" description="Helical" evidence="1">
    <location>
        <begin position="189"/>
        <end position="209"/>
    </location>
</feature>
<feature type="transmembrane region" description="Helical" evidence="1">
    <location>
        <begin position="74"/>
        <end position="96"/>
    </location>
</feature>
<gene>
    <name evidence="2" type="ORF">CQS04_04855</name>
</gene>
<dbReference type="OrthoDB" id="66636at2"/>
<dbReference type="EMBL" id="PCGR01000002">
    <property type="protein sequence ID" value="PJK16490.1"/>
    <property type="molecule type" value="Genomic_DNA"/>
</dbReference>
<reference evidence="2 3" key="1">
    <citation type="submission" date="2017-10" db="EMBL/GenBank/DDBJ databases">
        <title>Draft genome of Chryseomicrobium casticus sp. nov.</title>
        <authorList>
            <person name="Chakraborty R."/>
            <person name="Saha T."/>
        </authorList>
    </citation>
    <scope>NUCLEOTIDE SEQUENCE [LARGE SCALE GENOMIC DNA]</scope>
    <source>
        <strain evidence="2 3">ET03</strain>
    </source>
</reference>
<sequence>MIRALLKDNLGWILGYSIGTSLYILMIAAIYPSIAETGLIDAKLDSLPPELLEIFQFDPATMMDSVLNILSGNYYGLIFQIVALLFALTAASRLLARPIDSGELMLYLSAPISRSTYVFSVAGIGIAASALVALLNALVLWGSDMVWNLDLNYEAVVALCVSSFFLLTALFAVALFFSTLFNESRKSYLLGAALFGIMVVLMIVSGLSVDYEWLKSFSLFTLFDANAIIQGSSDWVLHCVILALIAVVFFILSSFTFKRRNLTL</sequence>
<evidence type="ECO:0000313" key="3">
    <source>
        <dbReference type="Proteomes" id="UP000228680"/>
    </source>
</evidence>
<dbReference type="RefSeq" id="WP_100353058.1">
    <property type="nucleotide sequence ID" value="NZ_PCGR01000002.1"/>
</dbReference>
<name>A0A2M9EZ54_9BACL</name>
<dbReference type="GO" id="GO:0005886">
    <property type="term" value="C:plasma membrane"/>
    <property type="evidence" value="ECO:0007669"/>
    <property type="project" value="UniProtKB-SubCell"/>
</dbReference>
<evidence type="ECO:0000313" key="2">
    <source>
        <dbReference type="EMBL" id="PJK16490.1"/>
    </source>
</evidence>
<accession>A0A2M9EZ54</accession>
<organism evidence="2 3">
    <name type="scientific">Chryseomicrobium excrementi</name>
    <dbReference type="NCBI Taxonomy" id="2041346"/>
    <lineage>
        <taxon>Bacteria</taxon>
        <taxon>Bacillati</taxon>
        <taxon>Bacillota</taxon>
        <taxon>Bacilli</taxon>
        <taxon>Bacillales</taxon>
        <taxon>Caryophanaceae</taxon>
        <taxon>Chryseomicrobium</taxon>
    </lineage>
</organism>
<keyword evidence="1" id="KW-0812">Transmembrane</keyword>
<dbReference type="AlphaFoldDB" id="A0A2M9EZ54"/>
<dbReference type="Pfam" id="PF12679">
    <property type="entry name" value="ABC2_membrane_2"/>
    <property type="match status" value="1"/>
</dbReference>
<dbReference type="Proteomes" id="UP000228680">
    <property type="component" value="Unassembled WGS sequence"/>
</dbReference>
<comment type="caution">
    <text evidence="2">The sequence shown here is derived from an EMBL/GenBank/DDBJ whole genome shotgun (WGS) entry which is preliminary data.</text>
</comment>
<protein>
    <recommendedName>
        <fullName evidence="4">ABC transporter permease</fullName>
    </recommendedName>
</protein>
<feature type="transmembrane region" description="Helical" evidence="1">
    <location>
        <begin position="235"/>
        <end position="257"/>
    </location>
</feature>
<evidence type="ECO:0008006" key="4">
    <source>
        <dbReference type="Google" id="ProtNLM"/>
    </source>
</evidence>
<dbReference type="GO" id="GO:0140359">
    <property type="term" value="F:ABC-type transporter activity"/>
    <property type="evidence" value="ECO:0007669"/>
    <property type="project" value="InterPro"/>
</dbReference>
<keyword evidence="3" id="KW-1185">Reference proteome</keyword>
<feature type="transmembrane region" description="Helical" evidence="1">
    <location>
        <begin position="12"/>
        <end position="34"/>
    </location>
</feature>
<keyword evidence="1" id="KW-0472">Membrane</keyword>
<feature type="transmembrane region" description="Helical" evidence="1">
    <location>
        <begin position="117"/>
        <end position="143"/>
    </location>
</feature>